<dbReference type="InterPro" id="IPR000131">
    <property type="entry name" value="ATP_synth_F1_gsu"/>
</dbReference>
<evidence type="ECO:0000313" key="11">
    <source>
        <dbReference type="EMBL" id="GET39630.1"/>
    </source>
</evidence>
<keyword evidence="8" id="KW-0139">CF(1)</keyword>
<keyword evidence="7" id="KW-0472">Membrane</keyword>
<evidence type="ECO:0000313" key="12">
    <source>
        <dbReference type="Proteomes" id="UP001050975"/>
    </source>
</evidence>
<proteinExistence type="inferred from homology"/>
<evidence type="ECO:0000256" key="3">
    <source>
        <dbReference type="ARBA" id="ARBA00007681"/>
    </source>
</evidence>
<dbReference type="InterPro" id="IPR035968">
    <property type="entry name" value="ATP_synth_F1_ATPase_gsu"/>
</dbReference>
<dbReference type="Gene3D" id="3.40.1380.10">
    <property type="match status" value="1"/>
</dbReference>
<dbReference type="PRINTS" id="PR00126">
    <property type="entry name" value="ATPASEGAMMA"/>
</dbReference>
<dbReference type="NCBIfam" id="TIGR03323">
    <property type="entry name" value="alt_F1F0_F1_gam"/>
    <property type="match status" value="1"/>
</dbReference>
<evidence type="ECO:0000256" key="7">
    <source>
        <dbReference type="ARBA" id="ARBA00023136"/>
    </source>
</evidence>
<organism evidence="11 12">
    <name type="scientific">Microseira wollei NIES-4236</name>
    <dbReference type="NCBI Taxonomy" id="2530354"/>
    <lineage>
        <taxon>Bacteria</taxon>
        <taxon>Bacillati</taxon>
        <taxon>Cyanobacteriota</taxon>
        <taxon>Cyanophyceae</taxon>
        <taxon>Oscillatoriophycideae</taxon>
        <taxon>Aerosakkonematales</taxon>
        <taxon>Aerosakkonemataceae</taxon>
        <taxon>Microseira</taxon>
    </lineage>
</organism>
<protein>
    <submittedName>
        <fullName evidence="11">ATP synthase gamma subunit-like protein</fullName>
    </submittedName>
</protein>
<evidence type="ECO:0000256" key="5">
    <source>
        <dbReference type="ARBA" id="ARBA00022781"/>
    </source>
</evidence>
<dbReference type="GO" id="GO:0045259">
    <property type="term" value="C:proton-transporting ATP synthase complex"/>
    <property type="evidence" value="ECO:0007669"/>
    <property type="project" value="UniProtKB-KW"/>
</dbReference>
<evidence type="ECO:0000256" key="6">
    <source>
        <dbReference type="ARBA" id="ARBA00023065"/>
    </source>
</evidence>
<comment type="similarity">
    <text evidence="3">Belongs to the ATPase gamma chain family.</text>
</comment>
<name>A0AAV3XFH1_9CYAN</name>
<dbReference type="InterPro" id="IPR017709">
    <property type="entry name" value="Alt_ATP_synth_F1_gsu"/>
</dbReference>
<reference evidence="11" key="1">
    <citation type="submission" date="2019-10" db="EMBL/GenBank/DDBJ databases">
        <title>Draft genome sequece of Microseira wollei NIES-4236.</title>
        <authorList>
            <person name="Yamaguchi H."/>
            <person name="Suzuki S."/>
            <person name="Kawachi M."/>
        </authorList>
    </citation>
    <scope>NUCLEOTIDE SEQUENCE</scope>
    <source>
        <strain evidence="11">NIES-4236</strain>
    </source>
</reference>
<dbReference type="Gene3D" id="1.10.287.80">
    <property type="entry name" value="ATP synthase, gamma subunit, helix hairpin domain"/>
    <property type="match status" value="1"/>
</dbReference>
<sequence>MPAIDSLQRQITTAKELQSVVKTMKVLAAASIRQYERAVESLAEYNRTIEMGLQIVLGYASSEGHNLAGIEASINNRLAAVILGSDQGMCGQFNEQITHYAINQIEQLPIASENRTIVTVGARVIPPLENAKVTIASSFNMPSSLAGITPMVQELLLQIEAWRQTQQINRIILFYNQPRSNTSYSPHTLHLLPLDRTWLSNLQQQPWNSRTLPIFTMDRSRLFSELIGQYFFISLYRAFAESLASENASRLAAMQVAEQNIEERLSEFNAQFQQLRQAAITEEILEIVAGSEALAQSGEIANG</sequence>
<dbReference type="Proteomes" id="UP001050975">
    <property type="component" value="Unassembled WGS sequence"/>
</dbReference>
<comment type="caution">
    <text evidence="11">The sequence shown here is derived from an EMBL/GenBank/DDBJ whole genome shotgun (WGS) entry which is preliminary data.</text>
</comment>
<keyword evidence="6" id="KW-0406">Ion transport</keyword>
<gene>
    <name evidence="11" type="ORF">MiSe_44010</name>
</gene>
<evidence type="ECO:0000256" key="1">
    <source>
        <dbReference type="ARBA" id="ARBA00003456"/>
    </source>
</evidence>
<keyword evidence="10" id="KW-0175">Coiled coil</keyword>
<keyword evidence="4" id="KW-0813">Transport</keyword>
<keyword evidence="9" id="KW-0066">ATP synthesis</keyword>
<comment type="function">
    <text evidence="1">Produces ATP from ADP in the presence of a proton gradient across the membrane. The gamma chain is believed to be important in regulating ATPase activity and the flow of protons through the CF(0) complex.</text>
</comment>
<dbReference type="AlphaFoldDB" id="A0AAV3XFH1"/>
<keyword evidence="5" id="KW-0375">Hydrogen ion transport</keyword>
<dbReference type="RefSeq" id="WP_226585087.1">
    <property type="nucleotide sequence ID" value="NZ_BLAY01000070.1"/>
</dbReference>
<keyword evidence="12" id="KW-1185">Reference proteome</keyword>
<dbReference type="GO" id="GO:0046933">
    <property type="term" value="F:proton-transporting ATP synthase activity, rotational mechanism"/>
    <property type="evidence" value="ECO:0007669"/>
    <property type="project" value="InterPro"/>
</dbReference>
<dbReference type="Pfam" id="PF00231">
    <property type="entry name" value="ATP-synt"/>
    <property type="match status" value="1"/>
</dbReference>
<dbReference type="EMBL" id="BLAY01000070">
    <property type="protein sequence ID" value="GET39630.1"/>
    <property type="molecule type" value="Genomic_DNA"/>
</dbReference>
<evidence type="ECO:0000256" key="4">
    <source>
        <dbReference type="ARBA" id="ARBA00022448"/>
    </source>
</evidence>
<evidence type="ECO:0000256" key="8">
    <source>
        <dbReference type="ARBA" id="ARBA00023196"/>
    </source>
</evidence>
<dbReference type="CDD" id="cd12151">
    <property type="entry name" value="F1-ATPase_gamma"/>
    <property type="match status" value="1"/>
</dbReference>
<evidence type="ECO:0000256" key="10">
    <source>
        <dbReference type="SAM" id="Coils"/>
    </source>
</evidence>
<evidence type="ECO:0000256" key="2">
    <source>
        <dbReference type="ARBA" id="ARBA00004170"/>
    </source>
</evidence>
<dbReference type="PANTHER" id="PTHR11693">
    <property type="entry name" value="ATP SYNTHASE GAMMA CHAIN"/>
    <property type="match status" value="1"/>
</dbReference>
<dbReference type="PANTHER" id="PTHR11693:SF22">
    <property type="entry name" value="ATP SYNTHASE SUBUNIT GAMMA, MITOCHONDRIAL"/>
    <property type="match status" value="1"/>
</dbReference>
<dbReference type="SUPFAM" id="SSF52943">
    <property type="entry name" value="ATP synthase (F1-ATPase), gamma subunit"/>
    <property type="match status" value="1"/>
</dbReference>
<accession>A0AAV3XFH1</accession>
<feature type="coiled-coil region" evidence="10">
    <location>
        <begin position="251"/>
        <end position="278"/>
    </location>
</feature>
<comment type="subcellular location">
    <subcellularLocation>
        <location evidence="2">Membrane</location>
        <topology evidence="2">Peripheral membrane protein</topology>
    </subcellularLocation>
</comment>
<evidence type="ECO:0000256" key="9">
    <source>
        <dbReference type="ARBA" id="ARBA00023310"/>
    </source>
</evidence>